<evidence type="ECO:0000256" key="5">
    <source>
        <dbReference type="RuleBase" id="RU004404"/>
    </source>
</evidence>
<evidence type="ECO:0000256" key="6">
    <source>
        <dbReference type="SAM" id="Phobius"/>
    </source>
</evidence>
<keyword evidence="6" id="KW-0812">Transmembrane</keyword>
<evidence type="ECO:0000256" key="2">
    <source>
        <dbReference type="ARBA" id="ARBA00022670"/>
    </source>
</evidence>
<dbReference type="InterPro" id="IPR029045">
    <property type="entry name" value="ClpP/crotonase-like_dom_sf"/>
</dbReference>
<dbReference type="SMART" id="SM00228">
    <property type="entry name" value="PDZ"/>
    <property type="match status" value="1"/>
</dbReference>
<dbReference type="Proteomes" id="UP001172083">
    <property type="component" value="Unassembled WGS sequence"/>
</dbReference>
<dbReference type="Pfam" id="PF17820">
    <property type="entry name" value="PDZ_6"/>
    <property type="match status" value="1"/>
</dbReference>
<dbReference type="Pfam" id="PF22694">
    <property type="entry name" value="CtpB_N-like"/>
    <property type="match status" value="1"/>
</dbReference>
<protein>
    <submittedName>
        <fullName evidence="8">S41 family peptidase</fullName>
    </submittedName>
</protein>
<dbReference type="SMART" id="SM00245">
    <property type="entry name" value="TSPc"/>
    <property type="match status" value="1"/>
</dbReference>
<evidence type="ECO:0000256" key="1">
    <source>
        <dbReference type="ARBA" id="ARBA00009179"/>
    </source>
</evidence>
<feature type="domain" description="PDZ" evidence="7">
    <location>
        <begin position="91"/>
        <end position="150"/>
    </location>
</feature>
<sequence length="542" mass="60612">MSAQKNSRSSIRLPLLISIAIAGGILIGATVSNNSPKGVAIYNNIQKFKEILTYVQRDYVDEVNTDELAEYAIREMLEKLDPHTVYIPAENVAAAKSELEGGFDGIGIEFGIFRDTLYVVAPINGGPSEQVGLRSGDKIIEVDGENIAGIGINNYDVYKRLRGHKGTKVNVKIKRDREAAYLDYTIVRDKIPQNTVDVSYMIDKETGYIKLSRFGTNTYNEFKTALKKLNGMGMKKLVLDLKGNGGGIMQRAIEISDEFLDNNQLIVYTKGKDNRYDSEARARIKGIAEDIPLIVLIDQGSASASEIVSGALQDNDRALIVGRRSFGKGLVQVPIDLSDGSELRLTISRYYTPSGRSIQKPYRAEDNDYDQEIYTRLENGEFFHADSVKFNDSLTYRTSGGRVVYGGGGIMPDYFVPIDTTFNSAFLRSLYVKNLFREYTLNYTSKNEEMFKEMSLDEFKQDFKISEGMIKDFIALAELSGITFDKAGFDTSKAIILSNIKAHIGRRIWGEEGYYPIINEHDEILTRAIGLFDKAKALSQHN</sequence>
<keyword evidence="6" id="KW-1133">Transmembrane helix</keyword>
<dbReference type="CDD" id="cd06782">
    <property type="entry name" value="cpPDZ_CPP-like"/>
    <property type="match status" value="1"/>
</dbReference>
<gene>
    <name evidence="8" type="ORF">QQ020_20905</name>
</gene>
<dbReference type="NCBIfam" id="TIGR00225">
    <property type="entry name" value="prc"/>
    <property type="match status" value="1"/>
</dbReference>
<keyword evidence="3 5" id="KW-0378">Hydrolase</keyword>
<dbReference type="PANTHER" id="PTHR32060">
    <property type="entry name" value="TAIL-SPECIFIC PROTEASE"/>
    <property type="match status" value="1"/>
</dbReference>
<dbReference type="InterPro" id="IPR001478">
    <property type="entry name" value="PDZ"/>
</dbReference>
<keyword evidence="2 5" id="KW-0645">Protease</keyword>
<comment type="caution">
    <text evidence="8">The sequence shown here is derived from an EMBL/GenBank/DDBJ whole genome shotgun (WGS) entry which is preliminary data.</text>
</comment>
<evidence type="ECO:0000313" key="8">
    <source>
        <dbReference type="EMBL" id="MDN5214552.1"/>
    </source>
</evidence>
<dbReference type="InterPro" id="IPR004447">
    <property type="entry name" value="Peptidase_S41A"/>
</dbReference>
<dbReference type="RefSeq" id="WP_346759891.1">
    <property type="nucleotide sequence ID" value="NZ_JAUJEB010000005.1"/>
</dbReference>
<dbReference type="Gene3D" id="2.30.42.10">
    <property type="match status" value="1"/>
</dbReference>
<evidence type="ECO:0000256" key="3">
    <source>
        <dbReference type="ARBA" id="ARBA00022801"/>
    </source>
</evidence>
<dbReference type="Gene3D" id="3.30.750.44">
    <property type="match status" value="1"/>
</dbReference>
<dbReference type="InterPro" id="IPR036034">
    <property type="entry name" value="PDZ_sf"/>
</dbReference>
<dbReference type="InterPro" id="IPR005151">
    <property type="entry name" value="Tail-specific_protease"/>
</dbReference>
<dbReference type="PANTHER" id="PTHR32060:SF30">
    <property type="entry name" value="CARBOXY-TERMINAL PROCESSING PROTEASE CTPA"/>
    <property type="match status" value="1"/>
</dbReference>
<reference evidence="8" key="1">
    <citation type="submission" date="2023-06" db="EMBL/GenBank/DDBJ databases">
        <title>Genomic of Agaribacillus aureum.</title>
        <authorList>
            <person name="Wang G."/>
        </authorList>
    </citation>
    <scope>NUCLEOTIDE SEQUENCE</scope>
    <source>
        <strain evidence="8">BMA12</strain>
    </source>
</reference>
<dbReference type="InterPro" id="IPR041489">
    <property type="entry name" value="PDZ_6"/>
</dbReference>
<keyword evidence="6" id="KW-0472">Membrane</keyword>
<dbReference type="PROSITE" id="PS50106">
    <property type="entry name" value="PDZ"/>
    <property type="match status" value="1"/>
</dbReference>
<evidence type="ECO:0000259" key="7">
    <source>
        <dbReference type="PROSITE" id="PS50106"/>
    </source>
</evidence>
<dbReference type="EMBL" id="JAUJEB010000005">
    <property type="protein sequence ID" value="MDN5214552.1"/>
    <property type="molecule type" value="Genomic_DNA"/>
</dbReference>
<accession>A0ABT8L9Y4</accession>
<comment type="similarity">
    <text evidence="1 5">Belongs to the peptidase S41A family.</text>
</comment>
<keyword evidence="4 5" id="KW-0720">Serine protease</keyword>
<dbReference type="CDD" id="cd07560">
    <property type="entry name" value="Peptidase_S41_CPP"/>
    <property type="match status" value="1"/>
</dbReference>
<dbReference type="InterPro" id="IPR055210">
    <property type="entry name" value="CtpA/B_N"/>
</dbReference>
<keyword evidence="9" id="KW-1185">Reference proteome</keyword>
<name>A0ABT8L9Y4_9BACT</name>
<dbReference type="Pfam" id="PF03572">
    <property type="entry name" value="Peptidase_S41"/>
    <property type="match status" value="1"/>
</dbReference>
<dbReference type="Gene3D" id="3.90.226.10">
    <property type="entry name" value="2-enoyl-CoA Hydratase, Chain A, domain 1"/>
    <property type="match status" value="1"/>
</dbReference>
<organism evidence="8 9">
    <name type="scientific">Agaribacillus aureus</name>
    <dbReference type="NCBI Taxonomy" id="3051825"/>
    <lineage>
        <taxon>Bacteria</taxon>
        <taxon>Pseudomonadati</taxon>
        <taxon>Bacteroidota</taxon>
        <taxon>Cytophagia</taxon>
        <taxon>Cytophagales</taxon>
        <taxon>Splendidivirgaceae</taxon>
        <taxon>Agaribacillus</taxon>
    </lineage>
</organism>
<evidence type="ECO:0000313" key="9">
    <source>
        <dbReference type="Proteomes" id="UP001172083"/>
    </source>
</evidence>
<evidence type="ECO:0000256" key="4">
    <source>
        <dbReference type="ARBA" id="ARBA00022825"/>
    </source>
</evidence>
<dbReference type="SUPFAM" id="SSF50156">
    <property type="entry name" value="PDZ domain-like"/>
    <property type="match status" value="1"/>
</dbReference>
<feature type="transmembrane region" description="Helical" evidence="6">
    <location>
        <begin position="12"/>
        <end position="31"/>
    </location>
</feature>
<dbReference type="SUPFAM" id="SSF52096">
    <property type="entry name" value="ClpP/crotonase"/>
    <property type="match status" value="1"/>
</dbReference>
<proteinExistence type="inferred from homology"/>